<accession>A0A8S1QI26</accession>
<feature type="chain" id="PRO_5035714681" evidence="1">
    <location>
        <begin position="16"/>
        <end position="224"/>
    </location>
</feature>
<sequence length="224" mass="26254">MYILFTWLQWIKIRGCLICSYVCRSDFDFCSFEFQAAGQSQRDFVTFGQLDIVMKFKRGGKHSISNSIFEREIFSQYFAGKIDGSYYSLDVYSKKWEYKMFGFRQSILEDVVINLIKLKLHTPNIIKKGLNELIRRCIAKLFQFCVNKVQLPINLNITCLMLFLASKQDSLIPQYHFDNIQLISRAQEMGSFVMQSQRIIIEFTQAMTPPKSIHSNQICQSIIR</sequence>
<evidence type="ECO:0000313" key="3">
    <source>
        <dbReference type="Proteomes" id="UP000688137"/>
    </source>
</evidence>
<name>A0A8S1QI26_PARPR</name>
<protein>
    <submittedName>
        <fullName evidence="2">Uncharacterized protein</fullName>
    </submittedName>
</protein>
<dbReference type="AlphaFoldDB" id="A0A8S1QI26"/>
<dbReference type="Proteomes" id="UP000688137">
    <property type="component" value="Unassembled WGS sequence"/>
</dbReference>
<dbReference type="EMBL" id="CAJJDM010000163">
    <property type="protein sequence ID" value="CAD8114190.1"/>
    <property type="molecule type" value="Genomic_DNA"/>
</dbReference>
<proteinExistence type="predicted"/>
<comment type="caution">
    <text evidence="2">The sequence shown here is derived from an EMBL/GenBank/DDBJ whole genome shotgun (WGS) entry which is preliminary data.</text>
</comment>
<reference evidence="2" key="1">
    <citation type="submission" date="2021-01" db="EMBL/GenBank/DDBJ databases">
        <authorList>
            <consortium name="Genoscope - CEA"/>
            <person name="William W."/>
        </authorList>
    </citation>
    <scope>NUCLEOTIDE SEQUENCE</scope>
</reference>
<organism evidence="2 3">
    <name type="scientific">Paramecium primaurelia</name>
    <dbReference type="NCBI Taxonomy" id="5886"/>
    <lineage>
        <taxon>Eukaryota</taxon>
        <taxon>Sar</taxon>
        <taxon>Alveolata</taxon>
        <taxon>Ciliophora</taxon>
        <taxon>Intramacronucleata</taxon>
        <taxon>Oligohymenophorea</taxon>
        <taxon>Peniculida</taxon>
        <taxon>Parameciidae</taxon>
        <taxon>Paramecium</taxon>
    </lineage>
</organism>
<evidence type="ECO:0000256" key="1">
    <source>
        <dbReference type="SAM" id="SignalP"/>
    </source>
</evidence>
<keyword evidence="3" id="KW-1185">Reference proteome</keyword>
<feature type="signal peptide" evidence="1">
    <location>
        <begin position="1"/>
        <end position="15"/>
    </location>
</feature>
<keyword evidence="1" id="KW-0732">Signal</keyword>
<evidence type="ECO:0000313" key="2">
    <source>
        <dbReference type="EMBL" id="CAD8114190.1"/>
    </source>
</evidence>
<gene>
    <name evidence="2" type="ORF">PPRIM_AZ9-3.1.T1580076</name>
</gene>